<feature type="region of interest" description="Disordered" evidence="5">
    <location>
        <begin position="398"/>
        <end position="445"/>
    </location>
</feature>
<dbReference type="GO" id="GO:0016020">
    <property type="term" value="C:membrane"/>
    <property type="evidence" value="ECO:0007669"/>
    <property type="project" value="UniProtKB-SubCell"/>
</dbReference>
<evidence type="ECO:0000256" key="4">
    <source>
        <dbReference type="ARBA" id="ARBA00023136"/>
    </source>
</evidence>
<feature type="region of interest" description="Disordered" evidence="5">
    <location>
        <begin position="241"/>
        <end position="280"/>
    </location>
</feature>
<feature type="compositionally biased region" description="Polar residues" evidence="5">
    <location>
        <begin position="432"/>
        <end position="445"/>
    </location>
</feature>
<evidence type="ECO:0000256" key="1">
    <source>
        <dbReference type="ARBA" id="ARBA00004141"/>
    </source>
</evidence>
<keyword evidence="3 6" id="KW-1133">Transmembrane helix</keyword>
<reference evidence="7" key="1">
    <citation type="journal article" date="2020" name="Fungal Divers.">
        <title>Resolving the Mortierellaceae phylogeny through synthesis of multi-gene phylogenetics and phylogenomics.</title>
        <authorList>
            <person name="Vandepol N."/>
            <person name="Liber J."/>
            <person name="Desiro A."/>
            <person name="Na H."/>
            <person name="Kennedy M."/>
            <person name="Barry K."/>
            <person name="Grigoriev I.V."/>
            <person name="Miller A.N."/>
            <person name="O'Donnell K."/>
            <person name="Stajich J.E."/>
            <person name="Bonito G."/>
        </authorList>
    </citation>
    <scope>NUCLEOTIDE SEQUENCE</scope>
    <source>
        <strain evidence="7">NRRL 6426</strain>
    </source>
</reference>
<feature type="compositionally biased region" description="Polar residues" evidence="5">
    <location>
        <begin position="698"/>
        <end position="709"/>
    </location>
</feature>
<evidence type="ECO:0000256" key="6">
    <source>
        <dbReference type="SAM" id="Phobius"/>
    </source>
</evidence>
<evidence type="ECO:0000256" key="3">
    <source>
        <dbReference type="ARBA" id="ARBA00022989"/>
    </source>
</evidence>
<evidence type="ECO:0000256" key="2">
    <source>
        <dbReference type="ARBA" id="ARBA00022692"/>
    </source>
</evidence>
<evidence type="ECO:0000313" key="7">
    <source>
        <dbReference type="EMBL" id="KAF9143774.1"/>
    </source>
</evidence>
<comment type="subcellular location">
    <subcellularLocation>
        <location evidence="1">Membrane</location>
        <topology evidence="1">Multi-pass membrane protein</topology>
    </subcellularLocation>
</comment>
<protein>
    <submittedName>
        <fullName evidence="7">Uncharacterized protein</fullName>
    </submittedName>
</protein>
<sequence>MLRLGRRGIILSLFVNSLNIALYLIILVASCLNVIEASVNFIVLNVFAASFACLLIVSEIRLPQLTYEYFRFLCTYRGRGLTYLFFGCLIASPIPFNLYGGIIVVCMGLAFFMLSYVSLIPPLDGFILNYKKLDQWKEQKHFRVQLEAQRIYEQQLQQEQNLTRMIPAHHPNSMTVHAHMAMGSPKQIRAFSAINAGSALFNGTGGMMGSAGGGGGYEGTRNGGGGSTGSGAALTAMFSPPISPSRRTGHHPLSGAPMPGQKHYSEQEVQFPRHQPQSKLQRSVPNFLPTGAGGGHPTIRQMAAVSKDNLVMANGQHEPLAGTLQDRSSTTRGKGCHPLQQEENMSTYDKSTTVIEGRQSRRQSVGCDGGIQGKSLPSIITPAVGAGDQSHQGFALPSTSVLSPPPTRRWNNTDSVPGSPLQYLCVNKDDSTPTPSHASDFDNQSEAPTSVFAATTVTVSAGNKAELKDDYDYAAAMENAVLKSSSQNQAPPTRQYANSIPRRAEQQHQQSQQHQLPLRTTNKPTPPHDPFRKTSLSGVNRAPFQSLYQPPEPPHQGDMNNHPLPQQPVPYYQDPVVHPGVSSIPAPAVRITPIGVVGGGGGDVAGADGAMESTATGRILSSIGGMSGCYRSIGGVPQPAVMMGAGLPTMTTTATYKESGSSSGSSKQHRQQLQHQQQQLEREQQQLQQKQRQLQQQAYSAQTHGSEAFQTTSHQSTPSTVTSTSIRTSRTPSNHGNGIINTESKRIGDRKVVDFQPTHIPITSATGLKVGGRSAGKHHHQYMPDIVLTLPTPADNGLVARKEEYFPM</sequence>
<dbReference type="PROSITE" id="PS51257">
    <property type="entry name" value="PROKAR_LIPOPROTEIN"/>
    <property type="match status" value="1"/>
</dbReference>
<keyword evidence="8" id="KW-1185">Reference proteome</keyword>
<accession>A0A9P5RRP6</accession>
<gene>
    <name evidence="7" type="ORF">BG015_000309</name>
</gene>
<feature type="region of interest" description="Disordered" evidence="5">
    <location>
        <begin position="653"/>
        <end position="741"/>
    </location>
</feature>
<dbReference type="PANTHER" id="PTHR28128">
    <property type="entry name" value="GOLGI APPARATUS MEMBRANE PROTEIN TVP15"/>
    <property type="match status" value="1"/>
</dbReference>
<keyword evidence="2 6" id="KW-0812">Transmembrane</keyword>
<keyword evidence="4 6" id="KW-0472">Membrane</keyword>
<dbReference type="OrthoDB" id="423534at2759"/>
<evidence type="ECO:0000313" key="8">
    <source>
        <dbReference type="Proteomes" id="UP000748756"/>
    </source>
</evidence>
<feature type="compositionally biased region" description="Low complexity" evidence="5">
    <location>
        <begin position="710"/>
        <end position="733"/>
    </location>
</feature>
<proteinExistence type="predicted"/>
<dbReference type="PANTHER" id="PTHR28128:SF1">
    <property type="entry name" value="GOLGI APPARATUS MEMBRANE PROTEIN TVP15"/>
    <property type="match status" value="1"/>
</dbReference>
<feature type="compositionally biased region" description="Low complexity" evidence="5">
    <location>
        <begin position="673"/>
        <end position="697"/>
    </location>
</feature>
<feature type="transmembrane region" description="Helical" evidence="6">
    <location>
        <begin position="41"/>
        <end position="60"/>
    </location>
</feature>
<comment type="caution">
    <text evidence="7">The sequence shown here is derived from an EMBL/GenBank/DDBJ whole genome shotgun (WGS) entry which is preliminary data.</text>
</comment>
<organism evidence="7 8">
    <name type="scientific">Linnemannia schmuckeri</name>
    <dbReference type="NCBI Taxonomy" id="64567"/>
    <lineage>
        <taxon>Eukaryota</taxon>
        <taxon>Fungi</taxon>
        <taxon>Fungi incertae sedis</taxon>
        <taxon>Mucoromycota</taxon>
        <taxon>Mortierellomycotina</taxon>
        <taxon>Mortierellomycetes</taxon>
        <taxon>Mortierellales</taxon>
        <taxon>Mortierellaceae</taxon>
        <taxon>Linnemannia</taxon>
    </lineage>
</organism>
<dbReference type="Proteomes" id="UP000748756">
    <property type="component" value="Unassembled WGS sequence"/>
</dbReference>
<feature type="transmembrane region" description="Helical" evidence="6">
    <location>
        <begin position="80"/>
        <end position="96"/>
    </location>
</feature>
<evidence type="ECO:0000256" key="5">
    <source>
        <dbReference type="SAM" id="MobiDB-lite"/>
    </source>
</evidence>
<dbReference type="AlphaFoldDB" id="A0A9P5RRP6"/>
<dbReference type="InterPro" id="IPR013714">
    <property type="entry name" value="Golgi_TVP15"/>
</dbReference>
<dbReference type="Pfam" id="PF08507">
    <property type="entry name" value="COPI_assoc"/>
    <property type="match status" value="1"/>
</dbReference>
<feature type="transmembrane region" description="Helical" evidence="6">
    <location>
        <begin position="9"/>
        <end position="35"/>
    </location>
</feature>
<feature type="compositionally biased region" description="Polar residues" evidence="5">
    <location>
        <begin position="482"/>
        <end position="498"/>
    </location>
</feature>
<feature type="region of interest" description="Disordered" evidence="5">
    <location>
        <begin position="482"/>
        <end position="565"/>
    </location>
</feature>
<name>A0A9P5RRP6_9FUNG</name>
<dbReference type="EMBL" id="JAAAUQ010001047">
    <property type="protein sequence ID" value="KAF9143774.1"/>
    <property type="molecule type" value="Genomic_DNA"/>
</dbReference>